<feature type="signal peptide" evidence="1">
    <location>
        <begin position="1"/>
        <end position="26"/>
    </location>
</feature>
<sequence length="115" mass="11525">MTKSRSRLLIVTAAIAAAALTGCGGAAQVDSPPTVAKTKLQSLAKAELEAAAGKKAKSVECEDGIAGVVGTTQRCVLTAKDGTKIGLTATVKGVEGEGKDANVNVDFKVDDKPIG</sequence>
<evidence type="ECO:0000313" key="4">
    <source>
        <dbReference type="Proteomes" id="UP000070612"/>
    </source>
</evidence>
<keyword evidence="4" id="KW-1185">Reference proteome</keyword>
<accession>A0A132PS05</accession>
<organism evidence="3 4">
    <name type="scientific">Mycolicibacterium wolinskyi</name>
    <dbReference type="NCBI Taxonomy" id="59750"/>
    <lineage>
        <taxon>Bacteria</taxon>
        <taxon>Bacillati</taxon>
        <taxon>Actinomycetota</taxon>
        <taxon>Actinomycetes</taxon>
        <taxon>Mycobacteriales</taxon>
        <taxon>Mycobacteriaceae</taxon>
        <taxon>Mycolicibacterium</taxon>
    </lineage>
</organism>
<feature type="chain" id="PRO_5007453283" description="DUF4333 domain-containing protein" evidence="1">
    <location>
        <begin position="27"/>
        <end position="115"/>
    </location>
</feature>
<feature type="domain" description="DUF4333" evidence="2">
    <location>
        <begin position="19"/>
        <end position="96"/>
    </location>
</feature>
<comment type="caution">
    <text evidence="3">The sequence shown here is derived from an EMBL/GenBank/DDBJ whole genome shotgun (WGS) entry which is preliminary data.</text>
</comment>
<evidence type="ECO:0000256" key="1">
    <source>
        <dbReference type="SAM" id="SignalP"/>
    </source>
</evidence>
<dbReference type="Pfam" id="PF14230">
    <property type="entry name" value="DUF4333"/>
    <property type="match status" value="1"/>
</dbReference>
<evidence type="ECO:0000259" key="2">
    <source>
        <dbReference type="Pfam" id="PF14230"/>
    </source>
</evidence>
<evidence type="ECO:0000313" key="3">
    <source>
        <dbReference type="EMBL" id="KWX25085.1"/>
    </source>
</evidence>
<proteinExistence type="predicted"/>
<dbReference type="PATRIC" id="fig|59750.3.peg.4514"/>
<dbReference type="Proteomes" id="UP000070612">
    <property type="component" value="Unassembled WGS sequence"/>
</dbReference>
<dbReference type="PROSITE" id="PS51257">
    <property type="entry name" value="PROKAR_LIPOPROTEIN"/>
    <property type="match status" value="1"/>
</dbReference>
<dbReference type="AlphaFoldDB" id="A0A132PS05"/>
<reference evidence="3 4" key="1">
    <citation type="submission" date="2015-07" db="EMBL/GenBank/DDBJ databases">
        <title>A draft genome sequence of Mycobacterium wolinskyi.</title>
        <authorList>
            <person name="de Man T.J."/>
            <person name="Perry K.A."/>
            <person name="Coulliette A.D."/>
            <person name="Jensen B."/>
            <person name="Toney N.C."/>
            <person name="Limbago B.M."/>
            <person name="Noble-Wang J."/>
        </authorList>
    </citation>
    <scope>NUCLEOTIDE SEQUENCE [LARGE SCALE GENOMIC DNA]</scope>
    <source>
        <strain evidence="3 4">CDC_01</strain>
    </source>
</reference>
<dbReference type="InterPro" id="IPR025637">
    <property type="entry name" value="DUF4333"/>
</dbReference>
<keyword evidence="1" id="KW-0732">Signal</keyword>
<dbReference type="RefSeq" id="WP_067845350.1">
    <property type="nucleotide sequence ID" value="NZ_LGTW01000003.1"/>
</dbReference>
<protein>
    <recommendedName>
        <fullName evidence="2">DUF4333 domain-containing protein</fullName>
    </recommendedName>
</protein>
<name>A0A132PS05_9MYCO</name>
<dbReference type="EMBL" id="LGTW01000003">
    <property type="protein sequence ID" value="KWX25085.1"/>
    <property type="molecule type" value="Genomic_DNA"/>
</dbReference>
<dbReference type="STRING" id="59750.AWC31_29080"/>
<gene>
    <name evidence="3" type="ORF">AFM11_06595</name>
</gene>